<name>A0A3S0Y099_9GAMM</name>
<reference evidence="1 2" key="1">
    <citation type="submission" date="2018-12" db="EMBL/GenBank/DDBJ databases">
        <title>three novel Halomonas strain isolated from plants.</title>
        <authorList>
            <person name="Sun C."/>
        </authorList>
    </citation>
    <scope>NUCLEOTIDE SEQUENCE [LARGE SCALE GENOMIC DNA]</scope>
    <source>
        <strain evidence="1 2">DSM 19434</strain>
    </source>
</reference>
<evidence type="ECO:0000313" key="1">
    <source>
        <dbReference type="EMBL" id="RUR26798.1"/>
    </source>
</evidence>
<keyword evidence="2" id="KW-1185">Reference proteome</keyword>
<comment type="caution">
    <text evidence="1">The sequence shown here is derived from an EMBL/GenBank/DDBJ whole genome shotgun (WGS) entry which is preliminary data.</text>
</comment>
<dbReference type="AlphaFoldDB" id="A0A3S0Y099"/>
<dbReference type="OrthoDB" id="6505552at2"/>
<dbReference type="RefSeq" id="WP_126949082.1">
    <property type="nucleotide sequence ID" value="NZ_RZHG01000030.1"/>
</dbReference>
<sequence length="274" mass="31307">MKRDELLTKLAMEWPHWPDFNNGEVPAPDAPGAWSIYHSGWQCTALLDDGSEVIDKSDWLARRTELINEPDDSAAPPEAKYKIQGSTGQWYWAWGQKPESITVYSTRFSGWNVEPMCSEQATKGQIPEGHKWHETLKRVERDVCTPEEDEEWALKERQLREAEWNGEGLPPVGTVCEVDYCEAWHECSVIAHFQQQAGMVAAFTVELRDNKVKSLDAFGAECFRPIRTQEQRAEDDLTTAIKRIHETQPDGISVSCDRWLARTLIAMGYRKAQP</sequence>
<dbReference type="Proteomes" id="UP000287336">
    <property type="component" value="Unassembled WGS sequence"/>
</dbReference>
<gene>
    <name evidence="1" type="ORF">ELY33_16965</name>
</gene>
<evidence type="ECO:0000313" key="2">
    <source>
        <dbReference type="Proteomes" id="UP000287336"/>
    </source>
</evidence>
<dbReference type="EMBL" id="RZHG01000030">
    <property type="protein sequence ID" value="RUR26798.1"/>
    <property type="molecule type" value="Genomic_DNA"/>
</dbReference>
<accession>A0A3S0Y099</accession>
<proteinExistence type="predicted"/>
<organism evidence="1 2">
    <name type="scientific">Vreelandella andesensis</name>
    <dbReference type="NCBI Taxonomy" id="447567"/>
    <lineage>
        <taxon>Bacteria</taxon>
        <taxon>Pseudomonadati</taxon>
        <taxon>Pseudomonadota</taxon>
        <taxon>Gammaproteobacteria</taxon>
        <taxon>Oceanospirillales</taxon>
        <taxon>Halomonadaceae</taxon>
        <taxon>Vreelandella</taxon>
    </lineage>
</organism>
<protein>
    <submittedName>
        <fullName evidence="1">Uncharacterized protein</fullName>
    </submittedName>
</protein>